<sequence length="66" mass="7208">MFSGGFPWCREPLLQKLQKNSTTKKALDMCIEPLHSKGWSRTVISVGDTRDTQLIASLGLGATLSS</sequence>
<dbReference type="AlphaFoldDB" id="A0A061RC23"/>
<reference evidence="1" key="1">
    <citation type="submission" date="2014-05" db="EMBL/GenBank/DDBJ databases">
        <title>The transcriptome of the halophilic microalga Tetraselmis sp. GSL018 isolated from the Great Salt Lake, Utah.</title>
        <authorList>
            <person name="Jinkerson R.E."/>
            <person name="D'Adamo S."/>
            <person name="Posewitz M.C."/>
        </authorList>
    </citation>
    <scope>NUCLEOTIDE SEQUENCE</scope>
    <source>
        <strain evidence="1">GSL018</strain>
    </source>
</reference>
<protein>
    <submittedName>
        <fullName evidence="1">Uncharacterized protein</fullName>
    </submittedName>
</protein>
<evidence type="ECO:0000313" key="1">
    <source>
        <dbReference type="EMBL" id="JAC70512.1"/>
    </source>
</evidence>
<proteinExistence type="predicted"/>
<organism evidence="1">
    <name type="scientific">Tetraselmis sp. GSL018</name>
    <dbReference type="NCBI Taxonomy" id="582737"/>
    <lineage>
        <taxon>Eukaryota</taxon>
        <taxon>Viridiplantae</taxon>
        <taxon>Chlorophyta</taxon>
        <taxon>core chlorophytes</taxon>
        <taxon>Chlorodendrophyceae</taxon>
        <taxon>Chlorodendrales</taxon>
        <taxon>Chlorodendraceae</taxon>
        <taxon>Tetraselmis</taxon>
    </lineage>
</organism>
<dbReference type="EMBL" id="GBEZ01015672">
    <property type="protein sequence ID" value="JAC70512.1"/>
    <property type="molecule type" value="Transcribed_RNA"/>
</dbReference>
<accession>A0A061RC23</accession>
<gene>
    <name evidence="1" type="ORF">TSPGSL018_3976</name>
</gene>
<name>A0A061RC23_9CHLO</name>